<keyword evidence="3" id="KW-1185">Reference proteome</keyword>
<feature type="compositionally biased region" description="Low complexity" evidence="1">
    <location>
        <begin position="9"/>
        <end position="32"/>
    </location>
</feature>
<gene>
    <name evidence="2" type="ORF">BS78_K096600</name>
</gene>
<dbReference type="EMBL" id="MU629422">
    <property type="protein sequence ID" value="KAJ1257325.1"/>
    <property type="molecule type" value="Genomic_DNA"/>
</dbReference>
<accession>A0A9W7XC51</accession>
<dbReference type="AlphaFoldDB" id="A0A9W7XC51"/>
<comment type="caution">
    <text evidence="2">The sequence shown here is derived from an EMBL/GenBank/DDBJ whole genome shotgun (WGS) entry which is preliminary data.</text>
</comment>
<evidence type="ECO:0000313" key="3">
    <source>
        <dbReference type="Proteomes" id="UP001164776"/>
    </source>
</evidence>
<organism evidence="2 3">
    <name type="scientific">Paspalum vaginatum</name>
    <name type="common">seashore paspalum</name>
    <dbReference type="NCBI Taxonomy" id="158149"/>
    <lineage>
        <taxon>Eukaryota</taxon>
        <taxon>Viridiplantae</taxon>
        <taxon>Streptophyta</taxon>
        <taxon>Embryophyta</taxon>
        <taxon>Tracheophyta</taxon>
        <taxon>Spermatophyta</taxon>
        <taxon>Magnoliopsida</taxon>
        <taxon>Liliopsida</taxon>
        <taxon>Poales</taxon>
        <taxon>Poaceae</taxon>
        <taxon>PACMAD clade</taxon>
        <taxon>Panicoideae</taxon>
        <taxon>Andropogonodae</taxon>
        <taxon>Paspaleae</taxon>
        <taxon>Paspalinae</taxon>
        <taxon>Paspalum</taxon>
    </lineage>
</organism>
<feature type="compositionally biased region" description="Low complexity" evidence="1">
    <location>
        <begin position="40"/>
        <end position="55"/>
    </location>
</feature>
<reference evidence="2 3" key="1">
    <citation type="submission" date="2022-10" db="EMBL/GenBank/DDBJ databases">
        <title>WGS assembly of Paspalum vaginatum 540-79.</title>
        <authorList>
            <person name="Sun G."/>
            <person name="Wase N."/>
            <person name="Shu S."/>
            <person name="Jenkins J."/>
            <person name="Zhou B."/>
            <person name="Torres-Rodriguez J."/>
            <person name="Chen C."/>
            <person name="Sandor L."/>
            <person name="Plott C."/>
            <person name="Yoshinga Y."/>
            <person name="Daum C."/>
            <person name="Qi P."/>
            <person name="Barry K."/>
            <person name="Lipzen A."/>
            <person name="Berry L."/>
            <person name="Pedersen C."/>
            <person name="Gottilla T."/>
            <person name="Foltz A."/>
            <person name="Yu H."/>
            <person name="O'Malley R."/>
            <person name="Zhang C."/>
            <person name="Devos K."/>
            <person name="Sigmon B."/>
            <person name="Yu B."/>
            <person name="Obata T."/>
            <person name="Schmutz J."/>
            <person name="Schnable J."/>
        </authorList>
    </citation>
    <scope>NUCLEOTIDE SEQUENCE [LARGE SCALE GENOMIC DNA]</scope>
    <source>
        <strain evidence="3">cv. 540-79</strain>
    </source>
</reference>
<evidence type="ECO:0000256" key="1">
    <source>
        <dbReference type="SAM" id="MobiDB-lite"/>
    </source>
</evidence>
<feature type="compositionally biased region" description="Low complexity" evidence="1">
    <location>
        <begin position="69"/>
        <end position="79"/>
    </location>
</feature>
<sequence>MESRNTGNQIARPSSISSAAPSSASRPPLQSASPPPSLPPLAAAGRGPVVRIRTASPPPAPPRRPPTPAGRGRISQARSARPDRPAAPPPPPRRAVRLLPRAVAGSARPGSTPVARRLQLRRVAAAKSHGTTRDWNP</sequence>
<dbReference type="Proteomes" id="UP001164776">
    <property type="component" value="Unassembled WGS sequence"/>
</dbReference>
<name>A0A9W7XC51_9POAL</name>
<evidence type="ECO:0000313" key="2">
    <source>
        <dbReference type="EMBL" id="KAJ1257325.1"/>
    </source>
</evidence>
<feature type="compositionally biased region" description="Pro residues" evidence="1">
    <location>
        <begin position="56"/>
        <end position="68"/>
    </location>
</feature>
<protein>
    <submittedName>
        <fullName evidence="2">Uncharacterized protein</fullName>
    </submittedName>
</protein>
<feature type="region of interest" description="Disordered" evidence="1">
    <location>
        <begin position="1"/>
        <end position="118"/>
    </location>
</feature>
<proteinExistence type="predicted"/>